<keyword evidence="3" id="KW-0378">Hydrolase</keyword>
<dbReference type="GO" id="GO:0006508">
    <property type="term" value="P:proteolysis"/>
    <property type="evidence" value="ECO:0007669"/>
    <property type="project" value="UniProtKB-KW"/>
</dbReference>
<dbReference type="Pfam" id="PF02902">
    <property type="entry name" value="Peptidase_C48"/>
    <property type="match status" value="1"/>
</dbReference>
<dbReference type="GO" id="GO:0008234">
    <property type="term" value="F:cysteine-type peptidase activity"/>
    <property type="evidence" value="ECO:0007669"/>
    <property type="project" value="InterPro"/>
</dbReference>
<gene>
    <name evidence="8" type="ORF">PHPALM_10301</name>
</gene>
<protein>
    <submittedName>
        <fullName evidence="8">SUMO protease</fullName>
    </submittedName>
</protein>
<dbReference type="GO" id="GO:0008270">
    <property type="term" value="F:zinc ion binding"/>
    <property type="evidence" value="ECO:0007669"/>
    <property type="project" value="UniProtKB-KW"/>
</dbReference>
<dbReference type="AlphaFoldDB" id="A0A2P4Y535"/>
<dbReference type="InterPro" id="IPR003653">
    <property type="entry name" value="Peptidase_C48_C"/>
</dbReference>
<keyword evidence="4" id="KW-0479">Metal-binding</keyword>
<evidence type="ECO:0000256" key="2">
    <source>
        <dbReference type="ARBA" id="ARBA00022670"/>
    </source>
</evidence>
<evidence type="ECO:0000256" key="5">
    <source>
        <dbReference type="SAM" id="MobiDB-lite"/>
    </source>
</evidence>
<feature type="domain" description="SWIM-type" evidence="7">
    <location>
        <begin position="54"/>
        <end position="95"/>
    </location>
</feature>
<feature type="compositionally biased region" description="Basic and acidic residues" evidence="5">
    <location>
        <begin position="248"/>
        <end position="266"/>
    </location>
</feature>
<comment type="caution">
    <text evidence="8">The sequence shown here is derived from an EMBL/GenBank/DDBJ whole genome shotgun (WGS) entry which is preliminary data.</text>
</comment>
<evidence type="ECO:0000256" key="3">
    <source>
        <dbReference type="ARBA" id="ARBA00022801"/>
    </source>
</evidence>
<comment type="similarity">
    <text evidence="1">Belongs to the peptidase C48 family.</text>
</comment>
<accession>A0A2P4Y535</accession>
<proteinExistence type="inferred from homology"/>
<dbReference type="InterPro" id="IPR038765">
    <property type="entry name" value="Papain-like_cys_pep_sf"/>
</dbReference>
<dbReference type="PROSITE" id="PS50600">
    <property type="entry name" value="ULP_PROTEASE"/>
    <property type="match status" value="1"/>
</dbReference>
<reference evidence="8 9" key="1">
    <citation type="journal article" date="2017" name="Genome Biol. Evol.">
        <title>Phytophthora megakarya and P. palmivora, closely related causal agents of cacao black pod rot, underwent increases in genome sizes and gene numbers by different mechanisms.</title>
        <authorList>
            <person name="Ali S.S."/>
            <person name="Shao J."/>
            <person name="Lary D.J."/>
            <person name="Kronmiller B."/>
            <person name="Shen D."/>
            <person name="Strem M.D."/>
            <person name="Amoako-Attah I."/>
            <person name="Akrofi A.Y."/>
            <person name="Begoude B.A."/>
            <person name="Ten Hoopen G.M."/>
            <person name="Coulibaly K."/>
            <person name="Kebe B.I."/>
            <person name="Melnick R.L."/>
            <person name="Guiltinan M.J."/>
            <person name="Tyler B.M."/>
            <person name="Meinhardt L.W."/>
            <person name="Bailey B.A."/>
        </authorList>
    </citation>
    <scope>NUCLEOTIDE SEQUENCE [LARGE SCALE GENOMIC DNA]</scope>
    <source>
        <strain evidence="9">sbr112.9</strain>
    </source>
</reference>
<sequence>MPGSQRHINYYDEMNQFLGMTSEWFAEILLCEYKFAADADVVKRYCIDDEELCVTLKCEDRNHRVDKFNWMCSCEFSSTMKLPCRHAMIYRKHVAKLLTIPYSSIPDRCEDAKRKKQMTERDKFKSAQNGFSRITSELTDLPDDKFKEALDTLENWWGKLRQGEVAMDCLETKMTVEEEEQMKEDHDSEMPPTQIAETATILMEERDPEANESGSNFESARTTKEKKKTNYKKVTLQPFNPRTRVGRPQKDRAAESKQRGEDRKEYNNGANLRNALRGDDVIEVEDFIRNCEPPLEDLSSFLNTFESDGMMCYSWLMGKIDVNFEKEGANVMAKRLLQAWPYQRLHGFAEGFHLDWTPVYCARRKCLYNDNFINAFTLTLAAKYENNATIFLPTMTTPAPDKGKLIPPVTLSKLAGSGMDVMLMPLNVNDNHWTCIVVDNPKQTIYCYDSLDKRANMNLLTEIAGELIQKSLSQRYSITLVHSPIQRDSDNCGLLVCRYFWRRFDKEVGNNYSPNGLMRRRWDILRAVLDFSNSSKGSELRDFRKTLVRKLYTRLTKISGLARRKSSAPKPVF</sequence>
<keyword evidence="9" id="KW-1185">Reference proteome</keyword>
<organism evidence="8 9">
    <name type="scientific">Phytophthora palmivora</name>
    <dbReference type="NCBI Taxonomy" id="4796"/>
    <lineage>
        <taxon>Eukaryota</taxon>
        <taxon>Sar</taxon>
        <taxon>Stramenopiles</taxon>
        <taxon>Oomycota</taxon>
        <taxon>Peronosporomycetes</taxon>
        <taxon>Peronosporales</taxon>
        <taxon>Peronosporaceae</taxon>
        <taxon>Phytophthora</taxon>
    </lineage>
</organism>
<dbReference type="PROSITE" id="PS50966">
    <property type="entry name" value="ZF_SWIM"/>
    <property type="match status" value="1"/>
</dbReference>
<keyword evidence="4" id="KW-0863">Zinc-finger</keyword>
<dbReference type="Gene3D" id="3.40.395.10">
    <property type="entry name" value="Adenoviral Proteinase, Chain A"/>
    <property type="match status" value="1"/>
</dbReference>
<name>A0A2P4Y535_9STRA</name>
<feature type="domain" description="Ubiquitin-like protease family profile" evidence="6">
    <location>
        <begin position="322"/>
        <end position="503"/>
    </location>
</feature>
<dbReference type="OrthoDB" id="127559at2759"/>
<dbReference type="InterPro" id="IPR007527">
    <property type="entry name" value="Znf_SWIM"/>
</dbReference>
<evidence type="ECO:0000256" key="4">
    <source>
        <dbReference type="PROSITE-ProRule" id="PRU00325"/>
    </source>
</evidence>
<dbReference type="SUPFAM" id="SSF54001">
    <property type="entry name" value="Cysteine proteinases"/>
    <property type="match status" value="1"/>
</dbReference>
<evidence type="ECO:0000259" key="7">
    <source>
        <dbReference type="PROSITE" id="PS50966"/>
    </source>
</evidence>
<keyword evidence="2 8" id="KW-0645">Protease</keyword>
<evidence type="ECO:0000259" key="6">
    <source>
        <dbReference type="PROSITE" id="PS50600"/>
    </source>
</evidence>
<keyword evidence="4" id="KW-0862">Zinc</keyword>
<evidence type="ECO:0000256" key="1">
    <source>
        <dbReference type="ARBA" id="ARBA00005234"/>
    </source>
</evidence>
<evidence type="ECO:0000313" key="9">
    <source>
        <dbReference type="Proteomes" id="UP000237271"/>
    </source>
</evidence>
<evidence type="ECO:0000313" key="8">
    <source>
        <dbReference type="EMBL" id="POM72916.1"/>
    </source>
</evidence>
<dbReference type="EMBL" id="NCKW01005396">
    <property type="protein sequence ID" value="POM72916.1"/>
    <property type="molecule type" value="Genomic_DNA"/>
</dbReference>
<dbReference type="Proteomes" id="UP000237271">
    <property type="component" value="Unassembled WGS sequence"/>
</dbReference>
<feature type="region of interest" description="Disordered" evidence="5">
    <location>
        <begin position="206"/>
        <end position="271"/>
    </location>
</feature>